<dbReference type="Gene3D" id="2.60.120.600">
    <property type="entry name" value="Domain of unknown function DUF1214, C-terminal domain"/>
    <property type="match status" value="1"/>
</dbReference>
<organism evidence="3 4">
    <name type="scientific">Bdellovibrio svalbardensis</name>
    <dbReference type="NCBI Taxonomy" id="2972972"/>
    <lineage>
        <taxon>Bacteria</taxon>
        <taxon>Pseudomonadati</taxon>
        <taxon>Bdellovibrionota</taxon>
        <taxon>Bdellovibrionia</taxon>
        <taxon>Bdellovibrionales</taxon>
        <taxon>Pseudobdellovibrionaceae</taxon>
        <taxon>Bdellovibrio</taxon>
    </lineage>
</organism>
<evidence type="ECO:0000259" key="2">
    <source>
        <dbReference type="Pfam" id="PF06863"/>
    </source>
</evidence>
<reference evidence="3" key="1">
    <citation type="submission" date="2022-08" db="EMBL/GenBank/DDBJ databases">
        <title>Novel Bdellovibrio Species Isolated from Svalbard: Designation Bdellovibrio svalbardensis.</title>
        <authorList>
            <person name="Mitchell R.J."/>
            <person name="Choi S.Y."/>
        </authorList>
    </citation>
    <scope>NUCLEOTIDE SEQUENCE</scope>
    <source>
        <strain evidence="3">PAP01</strain>
    </source>
</reference>
<dbReference type="PROSITE" id="PS51257">
    <property type="entry name" value="PROKAR_LIPOPROTEIN"/>
    <property type="match status" value="1"/>
</dbReference>
<accession>A0ABT6DD72</accession>
<dbReference type="InterPro" id="IPR010679">
    <property type="entry name" value="DUF1254"/>
</dbReference>
<protein>
    <submittedName>
        <fullName evidence="3">DUF1254 domain-containing protein</fullName>
    </submittedName>
</protein>
<sequence>MMTRILLAGLISLILIGLSSCKSPSDKNIDVSQNQVLTGTNEARLLAEQIYAYGYPLVIMDVTKDMMTHSAYPTDNAAPTNQFVHKKTFPDYSFTDVVTPNADTLYSSAWLDLTKEPIVLSLPDTGNRYYLMQMMSAWTEVFANPGSRTTGNRKIDFVITGPRWTGTVPAGARQIKSPTNDVWIIGRTQTNGTNDYAVVQELQKKYKLTPLSAWGTNYKPPSTSAVKAGVNLSQIPVDQVESLSGVDFFVKMSESMKRNPPLVQDGFMIEKMKRIGLIPGQSFDPANLSPDQRASLNEGARIALSKIINAAKNPKVEKVDGWVYNFNTGRYGTNYRNRAAIAMTALGANLPQDAVYPRTQVDTLGRKLNGKNRYIIHFAKHQLPPVNAFWSITMYNNKNFFEKNPIDRYALGDRSKLIYNSDGSLDIYVQYQAPDKRRLSNWLPSPRGDFNMVARLYWPKREVLTRKWHMPGVQRLEEIKQLSQNGNLD</sequence>
<gene>
    <name evidence="3" type="ORF">NWE73_00360</name>
</gene>
<dbReference type="RefSeq" id="WP_277576280.1">
    <property type="nucleotide sequence ID" value="NZ_JANRMI010000001.1"/>
</dbReference>
<dbReference type="Pfam" id="PF06863">
    <property type="entry name" value="DUF1254"/>
    <property type="match status" value="1"/>
</dbReference>
<comment type="caution">
    <text evidence="3">The sequence shown here is derived from an EMBL/GenBank/DDBJ whole genome shotgun (WGS) entry which is preliminary data.</text>
</comment>
<keyword evidence="4" id="KW-1185">Reference proteome</keyword>
<dbReference type="InterPro" id="IPR010621">
    <property type="entry name" value="DUF1214"/>
</dbReference>
<dbReference type="InterPro" id="IPR037050">
    <property type="entry name" value="DUF1254_sf"/>
</dbReference>
<evidence type="ECO:0000313" key="3">
    <source>
        <dbReference type="EMBL" id="MDG0814795.1"/>
    </source>
</evidence>
<feature type="domain" description="DUF1254" evidence="2">
    <location>
        <begin position="81"/>
        <end position="210"/>
    </location>
</feature>
<dbReference type="EMBL" id="JANRMI010000001">
    <property type="protein sequence ID" value="MDG0814795.1"/>
    <property type="molecule type" value="Genomic_DNA"/>
</dbReference>
<feature type="domain" description="DUF1214" evidence="1">
    <location>
        <begin position="353"/>
        <end position="460"/>
    </location>
</feature>
<name>A0ABT6DD72_9BACT</name>
<evidence type="ECO:0000259" key="1">
    <source>
        <dbReference type="Pfam" id="PF06742"/>
    </source>
</evidence>
<dbReference type="InterPro" id="IPR037049">
    <property type="entry name" value="DUF1214_C_sf"/>
</dbReference>
<dbReference type="Gene3D" id="2.60.40.1610">
    <property type="entry name" value="Domain of unknown function DUF1254"/>
    <property type="match status" value="1"/>
</dbReference>
<dbReference type="Pfam" id="PF06742">
    <property type="entry name" value="DUF1214"/>
    <property type="match status" value="1"/>
</dbReference>
<dbReference type="PANTHER" id="PTHR36509:SF2">
    <property type="entry name" value="BLL3101 PROTEIN"/>
    <property type="match status" value="1"/>
</dbReference>
<dbReference type="SUPFAM" id="SSF160935">
    <property type="entry name" value="VPA0735-like"/>
    <property type="match status" value="1"/>
</dbReference>
<dbReference type="PANTHER" id="PTHR36509">
    <property type="entry name" value="BLL3101 PROTEIN"/>
    <property type="match status" value="1"/>
</dbReference>
<proteinExistence type="predicted"/>
<evidence type="ECO:0000313" key="4">
    <source>
        <dbReference type="Proteomes" id="UP001152321"/>
    </source>
</evidence>
<dbReference type="Proteomes" id="UP001152321">
    <property type="component" value="Unassembled WGS sequence"/>
</dbReference>